<feature type="domain" description="Acetyl-CoA hydrolase/transferase N-terminal" evidence="3">
    <location>
        <begin position="7"/>
        <end position="171"/>
    </location>
</feature>
<dbReference type="InterPro" id="IPR046433">
    <property type="entry name" value="ActCoA_hydro"/>
</dbReference>
<dbReference type="PANTHER" id="PTHR21432:SF20">
    <property type="entry name" value="ACETYL-COA HYDROLASE"/>
    <property type="match status" value="1"/>
</dbReference>
<dbReference type="Gene3D" id="3.30.750.70">
    <property type="entry name" value="4-hydroxybutyrate coenzyme like domains"/>
    <property type="match status" value="1"/>
</dbReference>
<keyword evidence="5" id="KW-0378">Hydrolase</keyword>
<evidence type="ECO:0000256" key="1">
    <source>
        <dbReference type="ARBA" id="ARBA00009632"/>
    </source>
</evidence>
<evidence type="ECO:0000259" key="3">
    <source>
        <dbReference type="Pfam" id="PF02550"/>
    </source>
</evidence>
<dbReference type="InterPro" id="IPR038460">
    <property type="entry name" value="AcetylCoA_hyd_C_sf"/>
</dbReference>
<evidence type="ECO:0000313" key="5">
    <source>
        <dbReference type="EMBL" id="MDN4165029.1"/>
    </source>
</evidence>
<dbReference type="Gene3D" id="3.40.1080.10">
    <property type="entry name" value="Glutaconate Coenzyme A-transferase"/>
    <property type="match status" value="1"/>
</dbReference>
<dbReference type="GO" id="GO:0016787">
    <property type="term" value="F:hydrolase activity"/>
    <property type="evidence" value="ECO:0007669"/>
    <property type="project" value="UniProtKB-KW"/>
</dbReference>
<protein>
    <submittedName>
        <fullName evidence="5">Acetyl-CoA hydrolase/transferase C-terminal domain-containing protein</fullName>
    </submittedName>
</protein>
<dbReference type="RefSeq" id="WP_320003553.1">
    <property type="nucleotide sequence ID" value="NZ_JAUHJS010000002.1"/>
</dbReference>
<keyword evidence="2" id="KW-0808">Transferase</keyword>
<name>A0ABT8F434_9BACT</name>
<reference evidence="5" key="1">
    <citation type="submission" date="2023-06" db="EMBL/GenBank/DDBJ databases">
        <title>Cytophagales bacterium Strain LB-30, isolated from soil.</title>
        <authorList>
            <person name="Liu B."/>
        </authorList>
    </citation>
    <scope>NUCLEOTIDE SEQUENCE</scope>
    <source>
        <strain evidence="5">LB-30</strain>
    </source>
</reference>
<dbReference type="Proteomes" id="UP001168552">
    <property type="component" value="Unassembled WGS sequence"/>
</dbReference>
<dbReference type="Gene3D" id="3.40.1080.20">
    <property type="entry name" value="Acetyl-CoA hydrolase/transferase C-terminal domain"/>
    <property type="match status" value="1"/>
</dbReference>
<proteinExistence type="inferred from homology"/>
<sequence>MICSAQEAISHIQSHQAVFVHSVAAVPEHLVAEMVNQHARLKGVQIYQLHTEGEAPYAAPAYQDSFFVNAFFIGANVRKAINEGRGSYIPVFLSEVPRLFRQEVVKLDVALISVSPPDAHGYCSLGPSVDASRAAIEKAKIVIAQVNKHMPRTLGDANIHSSQINYMVPFDQPIHAHEPAPLSATDRQIGAHVANLVDNGATLQMGIGSIPNAVLANLMGHQDLGIHTEMFSDGVLPLVEKGVITGLLKKKHRGKIVATFVMGSQKVYDFIDNNPAVVMLDAQYVNDTAIIRQNPKVTAINSAIEIDLTGQVCADSIGQRMYSGVGGQMDFIRGASLSEGGKAIIALPSTTKQGISRICTTLKEGAGVVTTRAHVHYVVTEYGVAHLYGRNLRDRAKALIAIAHPDHQESLARAAGL</sequence>
<evidence type="ECO:0000259" key="4">
    <source>
        <dbReference type="Pfam" id="PF13336"/>
    </source>
</evidence>
<dbReference type="SUPFAM" id="SSF100950">
    <property type="entry name" value="NagB/RpiA/CoA transferase-like"/>
    <property type="match status" value="2"/>
</dbReference>
<dbReference type="InterPro" id="IPR026888">
    <property type="entry name" value="AcetylCoA_hyd_C"/>
</dbReference>
<dbReference type="InterPro" id="IPR003702">
    <property type="entry name" value="ActCoA_hydro_N"/>
</dbReference>
<gene>
    <name evidence="5" type="ORF">QWY31_05915</name>
</gene>
<organism evidence="5 6">
    <name type="scientific">Shiella aurantiaca</name>
    <dbReference type="NCBI Taxonomy" id="3058365"/>
    <lineage>
        <taxon>Bacteria</taxon>
        <taxon>Pseudomonadati</taxon>
        <taxon>Bacteroidota</taxon>
        <taxon>Cytophagia</taxon>
        <taxon>Cytophagales</taxon>
        <taxon>Shiellaceae</taxon>
        <taxon>Shiella</taxon>
    </lineage>
</organism>
<evidence type="ECO:0000313" key="6">
    <source>
        <dbReference type="Proteomes" id="UP001168552"/>
    </source>
</evidence>
<dbReference type="Pfam" id="PF13336">
    <property type="entry name" value="AcetylCoA_hyd_C"/>
    <property type="match status" value="1"/>
</dbReference>
<keyword evidence="6" id="KW-1185">Reference proteome</keyword>
<comment type="caution">
    <text evidence="5">The sequence shown here is derived from an EMBL/GenBank/DDBJ whole genome shotgun (WGS) entry which is preliminary data.</text>
</comment>
<dbReference type="InterPro" id="IPR037171">
    <property type="entry name" value="NagB/RpiA_transferase-like"/>
</dbReference>
<comment type="similarity">
    <text evidence="1">Belongs to the acetyl-CoA hydrolase/transferase family.</text>
</comment>
<dbReference type="PANTHER" id="PTHR21432">
    <property type="entry name" value="ACETYL-COA HYDROLASE-RELATED"/>
    <property type="match status" value="1"/>
</dbReference>
<feature type="domain" description="Acetyl-CoA hydrolase/transferase C-terminal" evidence="4">
    <location>
        <begin position="263"/>
        <end position="415"/>
    </location>
</feature>
<dbReference type="Pfam" id="PF02550">
    <property type="entry name" value="AcetylCoA_hydro"/>
    <property type="match status" value="1"/>
</dbReference>
<dbReference type="EMBL" id="JAUHJS010000002">
    <property type="protein sequence ID" value="MDN4165029.1"/>
    <property type="molecule type" value="Genomic_DNA"/>
</dbReference>
<evidence type="ECO:0000256" key="2">
    <source>
        <dbReference type="ARBA" id="ARBA00022679"/>
    </source>
</evidence>
<accession>A0ABT8F434</accession>